<protein>
    <recommendedName>
        <fullName evidence="4">Fatty acid hydroxylase domain-containing protein</fullName>
    </recommendedName>
</protein>
<accession>A0A0G4HPU2</accession>
<feature type="transmembrane region" description="Helical" evidence="2">
    <location>
        <begin position="12"/>
        <end position="31"/>
    </location>
</feature>
<keyword evidence="2" id="KW-0812">Transmembrane</keyword>
<keyword evidence="2" id="KW-0472">Membrane</keyword>
<evidence type="ECO:0000256" key="2">
    <source>
        <dbReference type="SAM" id="Phobius"/>
    </source>
</evidence>
<dbReference type="AlphaFoldDB" id="A0A0G4HPU2"/>
<gene>
    <name evidence="3" type="ORF">Cvel_7877</name>
</gene>
<sequence length="460" mass="51647">MALTCVSDGSVFSLLVQISWISAAVLSLCVFEKETDAVVRRVWEGLTDNWLYRFASFETLFIVVLFLFYMYVARLLEAIPWYYRNFVGRGGGTKMSAPLPWQSVFWKYATNYGYAFVLLDFITEKRYGHVPLWRYEERAAKRAEECASLFSGGRPSVLRLMCGRFHTERLLPASGDSGGSPLALTLFWETVAMLILYDFLFFIAHWAMHSVPFLWHWIHKFHHLNQEGMKDYSDSLRSKKKKKMQNEGDSCPPSVFTVERVSGRQSFTKTVSDAAACSPSSDCESPESSSSSSSSASSPFLEVMETIRLTPGERLTLVLLGNESARIVGSHPLSRNVFTMLLIYLLVANHSGHSGGLFAYNTLVPFGRYFLHGPLAHARHHLKDFNSNIQPFLSWADALRESLPQLCFSTTLTLAKRQHSEAELLGGCGRERVGGETSGDHEVQKRRPNVGSGTKGVKCA</sequence>
<feature type="transmembrane region" description="Helical" evidence="2">
    <location>
        <begin position="51"/>
        <end position="72"/>
    </location>
</feature>
<evidence type="ECO:0000256" key="1">
    <source>
        <dbReference type="SAM" id="MobiDB-lite"/>
    </source>
</evidence>
<organism evidence="3">
    <name type="scientific">Chromera velia CCMP2878</name>
    <dbReference type="NCBI Taxonomy" id="1169474"/>
    <lineage>
        <taxon>Eukaryota</taxon>
        <taxon>Sar</taxon>
        <taxon>Alveolata</taxon>
        <taxon>Colpodellida</taxon>
        <taxon>Chromeraceae</taxon>
        <taxon>Chromera</taxon>
    </lineage>
</organism>
<name>A0A0G4HPU2_9ALVE</name>
<dbReference type="EMBL" id="CDMZ01003443">
    <property type="protein sequence ID" value="CEM46390.1"/>
    <property type="molecule type" value="Genomic_DNA"/>
</dbReference>
<reference evidence="3" key="1">
    <citation type="submission" date="2014-11" db="EMBL/GenBank/DDBJ databases">
        <authorList>
            <person name="Otto D Thomas"/>
            <person name="Naeem Raeece"/>
        </authorList>
    </citation>
    <scope>NUCLEOTIDE SEQUENCE</scope>
</reference>
<feature type="region of interest" description="Disordered" evidence="1">
    <location>
        <begin position="275"/>
        <end position="297"/>
    </location>
</feature>
<dbReference type="VEuPathDB" id="CryptoDB:Cvel_7877"/>
<keyword evidence="2" id="KW-1133">Transmembrane helix</keyword>
<feature type="region of interest" description="Disordered" evidence="1">
    <location>
        <begin position="429"/>
        <end position="460"/>
    </location>
</feature>
<feature type="compositionally biased region" description="Basic and acidic residues" evidence="1">
    <location>
        <begin position="429"/>
        <end position="445"/>
    </location>
</feature>
<evidence type="ECO:0000313" key="3">
    <source>
        <dbReference type="EMBL" id="CEM46390.1"/>
    </source>
</evidence>
<proteinExistence type="predicted"/>
<evidence type="ECO:0008006" key="4">
    <source>
        <dbReference type="Google" id="ProtNLM"/>
    </source>
</evidence>